<evidence type="ECO:0000259" key="8">
    <source>
        <dbReference type="Pfam" id="PF07715"/>
    </source>
</evidence>
<evidence type="ECO:0000313" key="9">
    <source>
        <dbReference type="EMBL" id="MEA5141561.1"/>
    </source>
</evidence>
<keyword evidence="10" id="KW-1185">Reference proteome</keyword>
<evidence type="ECO:0000256" key="3">
    <source>
        <dbReference type="ARBA" id="ARBA00022452"/>
    </source>
</evidence>
<dbReference type="InterPro" id="IPR008969">
    <property type="entry name" value="CarboxyPept-like_regulatory"/>
</dbReference>
<evidence type="ECO:0000256" key="1">
    <source>
        <dbReference type="ARBA" id="ARBA00004571"/>
    </source>
</evidence>
<evidence type="ECO:0000256" key="7">
    <source>
        <dbReference type="PROSITE-ProRule" id="PRU01360"/>
    </source>
</evidence>
<dbReference type="Pfam" id="PF13715">
    <property type="entry name" value="CarbopepD_reg_2"/>
    <property type="match status" value="1"/>
</dbReference>
<dbReference type="SUPFAM" id="SSF49464">
    <property type="entry name" value="Carboxypeptidase regulatory domain-like"/>
    <property type="match status" value="1"/>
</dbReference>
<dbReference type="InterPro" id="IPR023997">
    <property type="entry name" value="TonB-dep_OMP_SusC/RagA_CS"/>
</dbReference>
<dbReference type="InterPro" id="IPR039426">
    <property type="entry name" value="TonB-dep_rcpt-like"/>
</dbReference>
<dbReference type="InterPro" id="IPR036942">
    <property type="entry name" value="Beta-barrel_TonB_sf"/>
</dbReference>
<evidence type="ECO:0000256" key="4">
    <source>
        <dbReference type="ARBA" id="ARBA00022692"/>
    </source>
</evidence>
<dbReference type="SUPFAM" id="SSF56935">
    <property type="entry name" value="Porins"/>
    <property type="match status" value="1"/>
</dbReference>
<protein>
    <submittedName>
        <fullName evidence="9">TonB-dependent receptor</fullName>
    </submittedName>
</protein>
<dbReference type="InterPro" id="IPR037066">
    <property type="entry name" value="Plug_dom_sf"/>
</dbReference>
<accession>A0ABU5QFF0</accession>
<name>A0ABU5QFF0_9BACT</name>
<dbReference type="Gene3D" id="2.40.170.20">
    <property type="entry name" value="TonB-dependent receptor, beta-barrel domain"/>
    <property type="match status" value="1"/>
</dbReference>
<proteinExistence type="inferred from homology"/>
<keyword evidence="4 7" id="KW-0812">Transmembrane</keyword>
<keyword evidence="2 7" id="KW-0813">Transport</keyword>
<evidence type="ECO:0000256" key="6">
    <source>
        <dbReference type="ARBA" id="ARBA00023237"/>
    </source>
</evidence>
<dbReference type="InterPro" id="IPR012910">
    <property type="entry name" value="Plug_dom"/>
</dbReference>
<dbReference type="PROSITE" id="PS52016">
    <property type="entry name" value="TONB_DEPENDENT_REC_3"/>
    <property type="match status" value="1"/>
</dbReference>
<dbReference type="NCBIfam" id="TIGR04056">
    <property type="entry name" value="OMP_RagA_SusC"/>
    <property type="match status" value="1"/>
</dbReference>
<keyword evidence="6 7" id="KW-0998">Cell outer membrane</keyword>
<comment type="subcellular location">
    <subcellularLocation>
        <location evidence="1 7">Cell outer membrane</location>
        <topology evidence="1 7">Multi-pass membrane protein</topology>
    </subcellularLocation>
</comment>
<dbReference type="EMBL" id="JAYFUM010000029">
    <property type="protein sequence ID" value="MEA5141561.1"/>
    <property type="molecule type" value="Genomic_DNA"/>
</dbReference>
<dbReference type="InterPro" id="IPR023996">
    <property type="entry name" value="TonB-dep_OMP_SusC/RagA"/>
</dbReference>
<keyword evidence="9" id="KW-0675">Receptor</keyword>
<evidence type="ECO:0000313" key="10">
    <source>
        <dbReference type="Proteomes" id="UP001302949"/>
    </source>
</evidence>
<reference evidence="9 10" key="1">
    <citation type="submission" date="2023-12" db="EMBL/GenBank/DDBJ databases">
        <title>Novel species of the genus Arcicella isolated from rivers.</title>
        <authorList>
            <person name="Lu H."/>
        </authorList>
    </citation>
    <scope>NUCLEOTIDE SEQUENCE [LARGE SCALE GENOMIC DNA]</scope>
    <source>
        <strain evidence="9 10">KCTC 23307</strain>
    </source>
</reference>
<dbReference type="RefSeq" id="WP_323298717.1">
    <property type="nucleotide sequence ID" value="NZ_JAYFUM010000029.1"/>
</dbReference>
<dbReference type="NCBIfam" id="TIGR04057">
    <property type="entry name" value="SusC_RagA_signa"/>
    <property type="match status" value="1"/>
</dbReference>
<organism evidence="9 10">
    <name type="scientific">Arcicella rigui</name>
    <dbReference type="NCBI Taxonomy" id="797020"/>
    <lineage>
        <taxon>Bacteria</taxon>
        <taxon>Pseudomonadati</taxon>
        <taxon>Bacteroidota</taxon>
        <taxon>Cytophagia</taxon>
        <taxon>Cytophagales</taxon>
        <taxon>Flectobacillaceae</taxon>
        <taxon>Arcicella</taxon>
    </lineage>
</organism>
<sequence length="1010" mass="110524">MNSTKVYNKVGVSLPVTGKVTSSDGEALPGASIKIKGTTKGTATGADGTFKIDVPDGNAVLVISSTGYEPKEVIVGNQTVINVVLQNDVKALEEVVVIGYGERKKSDVTGAVVSVSAKELTQRPVANALQGMQGRAAGVDITSNERPGQVGNVTIRGVRSLTASNSPLYVVDNIPLISGGIDNLNPNDIESVDILKDASATAIYGSRGANGVVIITTKRGKNGKYTLSLNSNYTVETLQNNSQLMDAAQYIDYRRWSYYYLNSNLYPRGDQPTQANDFLIFKGSGDLSTWNNILKGWSGGTWDGSKVENTDWIGMVTRPSVTGQHTISVSGGTEKMKSYASFGFIDNQGTVKGQSYKRYSAKLSVDIKATNWFSMGGVLNTSYSINEYGQSGAGKNTNVGASGLYESARNLFSYAVPYDASGVRVLYPGGDDAIKSIIDEEKYSQDQRINLRVFGSLYSEVNFGSFSKNLDGLKFRINFGPDIAFNKNGVFLDANSVIRSGSSYASLAKEQSTSYTLDNMLTYSKSLGKHQISVMALQTQTELSYDRNVMAADNVPMTSQKWNALTIPLSSWGSSLVERQLRSYLGRINYDFGNKFLVTVSGRYDGASQLAEGNKWAFFPSTALGWRLTNEKFLQNQTWIDDLKVRAGVGVTGNSAIDPYATKGGLIQIYYPYGGTLGTGQTNNSTLANQDLSWEKTTQYNYGIDFSFFKRKITGTLDYYTSHTTDLLMLKTIPSVTGFVNTYANIGETASQGIDLTVTTLNLSKGGFEWSSTFNGSWQDNHIITLANGKIDDINNKWFIGQSQGIIYDYQALGLWKEADAAEMAKFNANGQAFTVGSVRPADLNGDYKIDATNDRKVLGSTIPKFIVGLTNNFDYKGFSLSVMLYGRLSYLYNTGGESLSGRFNQRVVSYYTPNNQNADYQHPYYTAASGDPYYTALGYKDGSFIKIRNISLGYNLPDKFSQSIGVSHSRIYFQAQNVGMIYNNIKWLDMDLQSSAWNRGFTMGINVEF</sequence>
<dbReference type="Gene3D" id="2.170.130.10">
    <property type="entry name" value="TonB-dependent receptor, plug domain"/>
    <property type="match status" value="1"/>
</dbReference>
<comment type="caution">
    <text evidence="9">The sequence shown here is derived from an EMBL/GenBank/DDBJ whole genome shotgun (WGS) entry which is preliminary data.</text>
</comment>
<evidence type="ECO:0000256" key="5">
    <source>
        <dbReference type="ARBA" id="ARBA00023136"/>
    </source>
</evidence>
<dbReference type="Gene3D" id="2.60.40.1120">
    <property type="entry name" value="Carboxypeptidase-like, regulatory domain"/>
    <property type="match status" value="1"/>
</dbReference>
<dbReference type="Pfam" id="PF07715">
    <property type="entry name" value="Plug"/>
    <property type="match status" value="1"/>
</dbReference>
<gene>
    <name evidence="9" type="ORF">VB248_20570</name>
</gene>
<evidence type="ECO:0000256" key="2">
    <source>
        <dbReference type="ARBA" id="ARBA00022448"/>
    </source>
</evidence>
<feature type="domain" description="TonB-dependent receptor plug" evidence="8">
    <location>
        <begin position="105"/>
        <end position="212"/>
    </location>
</feature>
<dbReference type="Proteomes" id="UP001302949">
    <property type="component" value="Unassembled WGS sequence"/>
</dbReference>
<comment type="similarity">
    <text evidence="7">Belongs to the TonB-dependent receptor family.</text>
</comment>
<keyword evidence="5 7" id="KW-0472">Membrane</keyword>
<keyword evidence="3 7" id="KW-1134">Transmembrane beta strand</keyword>